<dbReference type="PROSITE" id="PS51257">
    <property type="entry name" value="PROKAR_LIPOPROTEIN"/>
    <property type="match status" value="1"/>
</dbReference>
<keyword evidence="8" id="KW-1185">Reference proteome</keyword>
<proteinExistence type="inferred from homology"/>
<keyword evidence="3 4" id="KW-0413">Isomerase</keyword>
<dbReference type="InterPro" id="IPR029000">
    <property type="entry name" value="Cyclophilin-like_dom_sf"/>
</dbReference>
<name>A0A564W9V2_9FIRM</name>
<evidence type="ECO:0000256" key="2">
    <source>
        <dbReference type="ARBA" id="ARBA00023110"/>
    </source>
</evidence>
<feature type="compositionally biased region" description="Acidic residues" evidence="5">
    <location>
        <begin position="50"/>
        <end position="65"/>
    </location>
</feature>
<evidence type="ECO:0000256" key="5">
    <source>
        <dbReference type="SAM" id="MobiDB-lite"/>
    </source>
</evidence>
<comment type="catalytic activity">
    <reaction evidence="4">
        <text>[protein]-peptidylproline (omega=180) = [protein]-peptidylproline (omega=0)</text>
        <dbReference type="Rhea" id="RHEA:16237"/>
        <dbReference type="Rhea" id="RHEA-COMP:10747"/>
        <dbReference type="Rhea" id="RHEA-COMP:10748"/>
        <dbReference type="ChEBI" id="CHEBI:83833"/>
        <dbReference type="ChEBI" id="CHEBI:83834"/>
        <dbReference type="EC" id="5.2.1.8"/>
    </reaction>
</comment>
<dbReference type="EC" id="5.2.1.8" evidence="4"/>
<dbReference type="PANTHER" id="PTHR45625:SF4">
    <property type="entry name" value="PEPTIDYLPROLYL ISOMERASE DOMAIN AND WD REPEAT-CONTAINING PROTEIN 1"/>
    <property type="match status" value="1"/>
</dbReference>
<dbReference type="SUPFAM" id="SSF50891">
    <property type="entry name" value="Cyclophilin-like"/>
    <property type="match status" value="1"/>
</dbReference>
<reference evidence="7 8" key="1">
    <citation type="submission" date="2019-07" db="EMBL/GenBank/DDBJ databases">
        <authorList>
            <person name="Hibberd C M."/>
            <person name="Gehrig L. J."/>
            <person name="Chang H.-W."/>
            <person name="Venkatesh S."/>
        </authorList>
    </citation>
    <scope>NUCLEOTIDE SEQUENCE [LARGE SCALE GENOMIC DNA]</scope>
    <source>
        <strain evidence="7">Blautia_luti_SSTS_Bg7063</strain>
    </source>
</reference>
<evidence type="ECO:0000256" key="1">
    <source>
        <dbReference type="ARBA" id="ARBA00002388"/>
    </source>
</evidence>
<dbReference type="PROSITE" id="PS50072">
    <property type="entry name" value="CSA_PPIASE_2"/>
    <property type="match status" value="1"/>
</dbReference>
<feature type="domain" description="PPIase cyclophilin-type" evidence="6">
    <location>
        <begin position="145"/>
        <end position="292"/>
    </location>
</feature>
<feature type="compositionally biased region" description="Acidic residues" evidence="5">
    <location>
        <begin position="102"/>
        <end position="115"/>
    </location>
</feature>
<dbReference type="Pfam" id="PF00160">
    <property type="entry name" value="Pro_isomerase"/>
    <property type="match status" value="1"/>
</dbReference>
<dbReference type="InterPro" id="IPR044666">
    <property type="entry name" value="Cyclophilin_A-like"/>
</dbReference>
<dbReference type="GO" id="GO:0003755">
    <property type="term" value="F:peptidyl-prolyl cis-trans isomerase activity"/>
    <property type="evidence" value="ECO:0007669"/>
    <property type="project" value="UniProtKB-UniRule"/>
</dbReference>
<evidence type="ECO:0000256" key="4">
    <source>
        <dbReference type="RuleBase" id="RU363019"/>
    </source>
</evidence>
<feature type="compositionally biased region" description="Acidic residues" evidence="5">
    <location>
        <begin position="74"/>
        <end position="86"/>
    </location>
</feature>
<protein>
    <recommendedName>
        <fullName evidence="4">Peptidyl-prolyl cis-trans isomerase</fullName>
        <shortName evidence="4">PPIase</shortName>
        <ecNumber evidence="4">5.2.1.8</ecNumber>
    </recommendedName>
</protein>
<dbReference type="PRINTS" id="PR00153">
    <property type="entry name" value="CSAPPISMRASE"/>
</dbReference>
<dbReference type="PROSITE" id="PS00170">
    <property type="entry name" value="CSA_PPIASE_1"/>
    <property type="match status" value="1"/>
</dbReference>
<comment type="function">
    <text evidence="1 4">PPIases accelerate the folding of proteins. It catalyzes the cis-trans isomerization of proline imidic peptide bonds in oligopeptides.</text>
</comment>
<dbReference type="AlphaFoldDB" id="A0A564W9V2"/>
<feature type="region of interest" description="Disordered" evidence="5">
    <location>
        <begin position="17"/>
        <end position="118"/>
    </location>
</feature>
<feature type="chain" id="PRO_5039756584" description="Peptidyl-prolyl cis-trans isomerase" evidence="4">
    <location>
        <begin position="22"/>
        <end position="299"/>
    </location>
</feature>
<dbReference type="GO" id="GO:0006457">
    <property type="term" value="P:protein folding"/>
    <property type="evidence" value="ECO:0007669"/>
    <property type="project" value="InterPro"/>
</dbReference>
<dbReference type="RefSeq" id="WP_144096107.1">
    <property type="nucleotide sequence ID" value="NZ_CABHMX010000078.1"/>
</dbReference>
<feature type="compositionally biased region" description="Basic and acidic residues" evidence="5">
    <location>
        <begin position="28"/>
        <end position="44"/>
    </location>
</feature>
<evidence type="ECO:0000313" key="8">
    <source>
        <dbReference type="Proteomes" id="UP000408482"/>
    </source>
</evidence>
<feature type="signal peptide" evidence="4">
    <location>
        <begin position="1"/>
        <end position="21"/>
    </location>
</feature>
<keyword evidence="4" id="KW-0732">Signal</keyword>
<evidence type="ECO:0000256" key="3">
    <source>
        <dbReference type="ARBA" id="ARBA00023235"/>
    </source>
</evidence>
<gene>
    <name evidence="7" type="primary">ppiA</name>
    <name evidence="7" type="ORF">RSSSTS7063_01759</name>
</gene>
<organism evidence="7 8">
    <name type="scientific">Blautia luti</name>
    <dbReference type="NCBI Taxonomy" id="89014"/>
    <lineage>
        <taxon>Bacteria</taxon>
        <taxon>Bacillati</taxon>
        <taxon>Bacillota</taxon>
        <taxon>Clostridia</taxon>
        <taxon>Lachnospirales</taxon>
        <taxon>Lachnospiraceae</taxon>
        <taxon>Blautia</taxon>
    </lineage>
</organism>
<evidence type="ECO:0000313" key="7">
    <source>
        <dbReference type="EMBL" id="VUX41147.1"/>
    </source>
</evidence>
<dbReference type="Proteomes" id="UP000408482">
    <property type="component" value="Unassembled WGS sequence"/>
</dbReference>
<dbReference type="PANTHER" id="PTHR45625">
    <property type="entry name" value="PEPTIDYL-PROLYL CIS-TRANS ISOMERASE-RELATED"/>
    <property type="match status" value="1"/>
</dbReference>
<dbReference type="InterPro" id="IPR020892">
    <property type="entry name" value="Cyclophilin-type_PPIase_CS"/>
</dbReference>
<evidence type="ECO:0000259" key="6">
    <source>
        <dbReference type="PROSITE" id="PS50072"/>
    </source>
</evidence>
<dbReference type="InterPro" id="IPR002130">
    <property type="entry name" value="Cyclophilin-type_PPIase_dom"/>
</dbReference>
<dbReference type="Gene3D" id="2.40.100.10">
    <property type="entry name" value="Cyclophilin-like"/>
    <property type="match status" value="1"/>
</dbReference>
<keyword evidence="2 4" id="KW-0697">Rotamase</keyword>
<accession>A0A564W9V2</accession>
<dbReference type="CDD" id="cd00317">
    <property type="entry name" value="cyclophilin"/>
    <property type="match status" value="1"/>
</dbReference>
<sequence>MKRKVLAVLFATALTAGMLSGCGSTDSTSDKADQKEESLEKETSEGQTGVDEETAANAVSEEEAEAAGFSDHEESADDQEASGDAEDTSHETEASADSSADSTEDTDSADGEFSDGSENAQMAGTTVIDTSQQLTGTHHAAITVKDYGEIDVELDADTAPITVTNFVKLVQDNFYDGLTFHRIIDGFMIQGGDPNGDGTGGAEDTIKGEFSSNGVKNDISHVRGTISMARSTDPDSASSQFFIVQSDSTHLDGDYAAFGHVTSGMDIVDQICKDARPTDGNGTIAKDQQPVIESIRMVD</sequence>
<comment type="similarity">
    <text evidence="4">Belongs to the cyclophilin-type PPIase family.</text>
</comment>
<dbReference type="EMBL" id="CABHNW010000187">
    <property type="protein sequence ID" value="VUX41147.1"/>
    <property type="molecule type" value="Genomic_DNA"/>
</dbReference>